<reference evidence="3" key="1">
    <citation type="submission" date="2016-09" db="EMBL/GenBank/DDBJ databases">
        <authorList>
            <person name="Varghese N."/>
            <person name="Submissions S."/>
        </authorList>
    </citation>
    <scope>NUCLEOTIDE SEQUENCE [LARGE SCALE GENOMIC DNA]</scope>
    <source>
        <strain evidence="3">ANC 4466</strain>
    </source>
</reference>
<dbReference type="Proteomes" id="UP000219042">
    <property type="component" value="Unassembled WGS sequence"/>
</dbReference>
<accession>A0A240E446</accession>
<dbReference type="AlphaFoldDB" id="A0A240E446"/>
<organism evidence="2 3">
    <name type="scientific">Acinetobacter puyangensis</name>
    <dbReference type="NCBI Taxonomy" id="1096779"/>
    <lineage>
        <taxon>Bacteria</taxon>
        <taxon>Pseudomonadati</taxon>
        <taxon>Pseudomonadota</taxon>
        <taxon>Gammaproteobacteria</taxon>
        <taxon>Moraxellales</taxon>
        <taxon>Moraxellaceae</taxon>
        <taxon>Acinetobacter</taxon>
    </lineage>
</organism>
<sequence length="256" mass="29347">MLSKNLNKSINSIVFDCPYCNANKITFDIKGINNPQLDRNNNKIHFQLFAVCRSCKNAITVNAIENEEFFKMALGDKLNNDRGTTYLQIVLNYFNEHERDLHTIFSSFFYNPILPSSTQPPEHLPSEIENIFLEASKCLSVNCYNAAGAMFRLCLDITTKKIIDNHSNKNPTANDKKTIHSRLKWIFENEILPSDLEDLSRGIKDDGNDAAHDGSLNKDDAEDLLDFTYILLERVYTEPERVKIAAQRRVARRQTP</sequence>
<name>A0A240E446_9GAMM</name>
<dbReference type="RefSeq" id="WP_228150338.1">
    <property type="nucleotide sequence ID" value="NZ_BAABHT010000020.1"/>
</dbReference>
<proteinExistence type="predicted"/>
<dbReference type="Pfam" id="PF13643">
    <property type="entry name" value="DUF4145"/>
    <property type="match status" value="1"/>
</dbReference>
<evidence type="ECO:0000259" key="1">
    <source>
        <dbReference type="Pfam" id="PF13643"/>
    </source>
</evidence>
<dbReference type="EMBL" id="OANT01000001">
    <property type="protein sequence ID" value="SNX43362.1"/>
    <property type="molecule type" value="Genomic_DNA"/>
</dbReference>
<gene>
    <name evidence="2" type="ORF">SAMN05421731_101398</name>
</gene>
<evidence type="ECO:0000313" key="2">
    <source>
        <dbReference type="EMBL" id="SNX43362.1"/>
    </source>
</evidence>
<evidence type="ECO:0000313" key="3">
    <source>
        <dbReference type="Proteomes" id="UP000219042"/>
    </source>
</evidence>
<feature type="domain" description="DUF4145" evidence="1">
    <location>
        <begin position="134"/>
        <end position="228"/>
    </location>
</feature>
<keyword evidence="3" id="KW-1185">Reference proteome</keyword>
<dbReference type="InterPro" id="IPR025285">
    <property type="entry name" value="DUF4145"/>
</dbReference>
<protein>
    <recommendedName>
        <fullName evidence="1">DUF4145 domain-containing protein</fullName>
    </recommendedName>
</protein>